<dbReference type="InterPro" id="IPR000608">
    <property type="entry name" value="UBC"/>
</dbReference>
<dbReference type="PANTHER" id="PTHR46116:SF47">
    <property type="entry name" value="UBC CORE DOMAIN-CONTAINING PROTEIN"/>
    <property type="match status" value="1"/>
</dbReference>
<dbReference type="InterPro" id="IPR057734">
    <property type="entry name" value="UBE2O-like_SH3-C"/>
</dbReference>
<evidence type="ECO:0000256" key="2">
    <source>
        <dbReference type="ARBA" id="ARBA00022786"/>
    </source>
</evidence>
<evidence type="ECO:0000313" key="5">
    <source>
        <dbReference type="EMBL" id="KAK1697982.1"/>
    </source>
</evidence>
<accession>A0AAD8X8E4</accession>
<dbReference type="Gene3D" id="3.10.110.10">
    <property type="entry name" value="Ubiquitin Conjugating Enzyme"/>
    <property type="match status" value="1"/>
</dbReference>
<dbReference type="AlphaFoldDB" id="A0AAD8X8E4"/>
<reference evidence="5" key="1">
    <citation type="submission" date="2023-07" db="EMBL/GenBank/DDBJ databases">
        <title>A chromosome-level genome assembly of Lolium multiflorum.</title>
        <authorList>
            <person name="Chen Y."/>
            <person name="Copetti D."/>
            <person name="Kolliker R."/>
            <person name="Studer B."/>
        </authorList>
    </citation>
    <scope>NUCLEOTIDE SEQUENCE</scope>
    <source>
        <strain evidence="5">02402/16</strain>
        <tissue evidence="5">Leaf</tissue>
    </source>
</reference>
<dbReference type="InterPro" id="IPR016135">
    <property type="entry name" value="UBQ-conjugating_enzyme/RWD"/>
</dbReference>
<dbReference type="PANTHER" id="PTHR46116">
    <property type="entry name" value="(E3-INDEPENDENT) E2 UBIQUITIN-CONJUGATING ENZYME"/>
    <property type="match status" value="1"/>
</dbReference>
<dbReference type="Proteomes" id="UP001231189">
    <property type="component" value="Unassembled WGS sequence"/>
</dbReference>
<feature type="region of interest" description="Disordered" evidence="3">
    <location>
        <begin position="110"/>
        <end position="140"/>
    </location>
</feature>
<dbReference type="PROSITE" id="PS50127">
    <property type="entry name" value="UBC_2"/>
    <property type="match status" value="1"/>
</dbReference>
<dbReference type="Pfam" id="PF00179">
    <property type="entry name" value="UQ_con"/>
    <property type="match status" value="1"/>
</dbReference>
<dbReference type="EMBL" id="JAUUTY010000001">
    <property type="protein sequence ID" value="KAK1697982.1"/>
    <property type="molecule type" value="Genomic_DNA"/>
</dbReference>
<keyword evidence="6" id="KW-1185">Reference proteome</keyword>
<comment type="caution">
    <text evidence="5">The sequence shown here is derived from an EMBL/GenBank/DDBJ whole genome shotgun (WGS) entry which is preliminary data.</text>
</comment>
<proteinExistence type="predicted"/>
<dbReference type="SUPFAM" id="SSF54495">
    <property type="entry name" value="UBC-like"/>
    <property type="match status" value="1"/>
</dbReference>
<evidence type="ECO:0000256" key="3">
    <source>
        <dbReference type="SAM" id="MobiDB-lite"/>
    </source>
</evidence>
<name>A0AAD8X8E4_LOLMU</name>
<keyword evidence="1" id="KW-0808">Transferase</keyword>
<evidence type="ECO:0000313" key="6">
    <source>
        <dbReference type="Proteomes" id="UP001231189"/>
    </source>
</evidence>
<evidence type="ECO:0000256" key="1">
    <source>
        <dbReference type="ARBA" id="ARBA00022679"/>
    </source>
</evidence>
<gene>
    <name evidence="5" type="ORF">QYE76_014679</name>
</gene>
<dbReference type="GO" id="GO:0061631">
    <property type="term" value="F:ubiquitin conjugating enzyme activity"/>
    <property type="evidence" value="ECO:0007669"/>
    <property type="project" value="TreeGrafter"/>
</dbReference>
<sequence length="303" mass="33158">MVNVSWFKAASTCWEVECDDIVSAYDLRRDPDHSIFYGDVVVRLLSNVSESTPVVQQPQAKTASSSLSWVGRVVDLRGGHVQVEWGDKSTSTVLPHEISVVNKEHYTQLESADEDDVDAPQADNEQHDPEDATEVEGGSVGSADEVDVLTAAIQNVEVQEDLNGDDNSDEEYDQTVMIKCRGPHGPATSGDGWRKRDTIPQLPPSYPAVPPQVFYHSFGLRLNPNLYESGSVCLSLLNTFGGKGTEVWSLAISSILQVVVSLQALVLNDQPYYNEAGYEGLVDMPEGRRNALPYSGNAFLLTL</sequence>
<feature type="domain" description="UBC core" evidence="4">
    <location>
        <begin position="144"/>
        <end position="303"/>
    </location>
</feature>
<protein>
    <recommendedName>
        <fullName evidence="4">UBC core domain-containing protein</fullName>
    </recommendedName>
</protein>
<dbReference type="Pfam" id="PF23044">
    <property type="entry name" value="SH3-C_UBE2O"/>
    <property type="match status" value="1"/>
</dbReference>
<evidence type="ECO:0000259" key="4">
    <source>
        <dbReference type="PROSITE" id="PS50127"/>
    </source>
</evidence>
<keyword evidence="2" id="KW-0833">Ubl conjugation pathway</keyword>
<organism evidence="5 6">
    <name type="scientific">Lolium multiflorum</name>
    <name type="common">Italian ryegrass</name>
    <name type="synonym">Lolium perenne subsp. multiflorum</name>
    <dbReference type="NCBI Taxonomy" id="4521"/>
    <lineage>
        <taxon>Eukaryota</taxon>
        <taxon>Viridiplantae</taxon>
        <taxon>Streptophyta</taxon>
        <taxon>Embryophyta</taxon>
        <taxon>Tracheophyta</taxon>
        <taxon>Spermatophyta</taxon>
        <taxon>Magnoliopsida</taxon>
        <taxon>Liliopsida</taxon>
        <taxon>Poales</taxon>
        <taxon>Poaceae</taxon>
        <taxon>BOP clade</taxon>
        <taxon>Pooideae</taxon>
        <taxon>Poodae</taxon>
        <taxon>Poeae</taxon>
        <taxon>Poeae Chloroplast Group 2 (Poeae type)</taxon>
        <taxon>Loliodinae</taxon>
        <taxon>Loliinae</taxon>
        <taxon>Lolium</taxon>
    </lineage>
</organism>